<evidence type="ECO:0000256" key="2">
    <source>
        <dbReference type="SAM" id="SignalP"/>
    </source>
</evidence>
<keyword evidence="1" id="KW-0812">Transmembrane</keyword>
<proteinExistence type="predicted"/>
<name>A0A8E1RV20_9GAMM</name>
<dbReference type="Proteomes" id="UP000071979">
    <property type="component" value="Unassembled WGS sequence"/>
</dbReference>
<dbReference type="RefSeq" id="WP_058785630.1">
    <property type="nucleotide sequence ID" value="NZ_LDSB01000017.1"/>
</dbReference>
<feature type="chain" id="PRO_5034321914" evidence="2">
    <location>
        <begin position="22"/>
        <end position="90"/>
    </location>
</feature>
<dbReference type="InterPro" id="IPR025858">
    <property type="entry name" value="YjbE"/>
</dbReference>
<accession>A0A8E1RV20</accession>
<gene>
    <name evidence="3" type="ORF">SA3R_21530</name>
</gene>
<dbReference type="EMBL" id="LDSE01000048">
    <property type="protein sequence ID" value="KTS65196.1"/>
    <property type="molecule type" value="Genomic_DNA"/>
</dbReference>
<feature type="signal peptide" evidence="2">
    <location>
        <begin position="1"/>
        <end position="21"/>
    </location>
</feature>
<dbReference type="AlphaFoldDB" id="A0A8E1RV20"/>
<keyword evidence="1" id="KW-1133">Transmembrane helix</keyword>
<evidence type="ECO:0000313" key="3">
    <source>
        <dbReference type="EMBL" id="KTS65196.1"/>
    </source>
</evidence>
<dbReference type="Pfam" id="PF11106">
    <property type="entry name" value="YjbE"/>
    <property type="match status" value="1"/>
</dbReference>
<organism evidence="3 4">
    <name type="scientific">Pantoea dispersa</name>
    <dbReference type="NCBI Taxonomy" id="59814"/>
    <lineage>
        <taxon>Bacteria</taxon>
        <taxon>Pseudomonadati</taxon>
        <taxon>Pseudomonadota</taxon>
        <taxon>Gammaproteobacteria</taxon>
        <taxon>Enterobacterales</taxon>
        <taxon>Erwiniaceae</taxon>
        <taxon>Pantoea</taxon>
    </lineage>
</organism>
<comment type="caution">
    <text evidence="3">The sequence shown here is derived from an EMBL/GenBank/DDBJ whole genome shotgun (WGS) entry which is preliminary data.</text>
</comment>
<reference evidence="3 4" key="1">
    <citation type="journal article" date="2016" name="Front. Microbiol.">
        <title>Genomic Resource of Rice Seed Associated Bacteria.</title>
        <authorList>
            <person name="Midha S."/>
            <person name="Bansal K."/>
            <person name="Sharma S."/>
            <person name="Kumar N."/>
            <person name="Patil P.P."/>
            <person name="Chaudhry V."/>
            <person name="Patil P.B."/>
        </authorList>
    </citation>
    <scope>NUCLEOTIDE SEQUENCE [LARGE SCALE GENOMIC DNA]</scope>
    <source>
        <strain evidence="3 4">SA3</strain>
    </source>
</reference>
<protein>
    <submittedName>
        <fullName evidence="3">Uncharacterized protein</fullName>
    </submittedName>
</protein>
<keyword evidence="2" id="KW-0732">Signal</keyword>
<sequence length="90" mass="8860">MRNSLIVVFLMAVVVSTNAIAEDVNSKDRAAYIQNNGVAAGDAATAYAVGSSLAIGISAISVLTGVALATLNAGGSNTSTTTTTSTIPGK</sequence>
<feature type="transmembrane region" description="Helical" evidence="1">
    <location>
        <begin position="45"/>
        <end position="71"/>
    </location>
</feature>
<keyword evidence="1" id="KW-0472">Membrane</keyword>
<evidence type="ECO:0000313" key="4">
    <source>
        <dbReference type="Proteomes" id="UP000071979"/>
    </source>
</evidence>
<evidence type="ECO:0000256" key="1">
    <source>
        <dbReference type="SAM" id="Phobius"/>
    </source>
</evidence>